<gene>
    <name evidence="7" type="primary">sodC</name>
    <name evidence="6" type="ORF">N5J11_14555</name>
    <name evidence="5" type="ORF">N7671_01480</name>
    <name evidence="7" type="ORF">NCTC10692_02979</name>
    <name evidence="8" type="ORF">NCTC10860_03605</name>
</gene>
<name>A0A061CWE6_ECTOL</name>
<evidence type="ECO:0000313" key="9">
    <source>
        <dbReference type="Proteomes" id="UP000254084"/>
    </source>
</evidence>
<dbReference type="NCBIfam" id="NF007628">
    <property type="entry name" value="PRK10290.1"/>
    <property type="match status" value="1"/>
</dbReference>
<dbReference type="Pfam" id="PF00080">
    <property type="entry name" value="Sod_Cu"/>
    <property type="match status" value="1"/>
</dbReference>
<dbReference type="EMBL" id="JAOCJE010000001">
    <property type="protein sequence ID" value="MDH1340426.1"/>
    <property type="molecule type" value="Genomic_DNA"/>
</dbReference>
<dbReference type="GO" id="GO:0005507">
    <property type="term" value="F:copper ion binding"/>
    <property type="evidence" value="ECO:0007669"/>
    <property type="project" value="InterPro"/>
</dbReference>
<dbReference type="InterPro" id="IPR001424">
    <property type="entry name" value="SOD_Cu_Zn_dom"/>
</dbReference>
<dbReference type="PROSITE" id="PS00332">
    <property type="entry name" value="SOD_CU_ZN_2"/>
    <property type="match status" value="1"/>
</dbReference>
<keyword evidence="2" id="KW-0186">Copper</keyword>
<comment type="similarity">
    <text evidence="1 2">Belongs to the Cu-Zn superoxide dismutase family.</text>
</comment>
<keyword evidence="2 7" id="KW-0560">Oxidoreductase</keyword>
<comment type="cofactor">
    <cofactor evidence="2">
        <name>Zn(2+)</name>
        <dbReference type="ChEBI" id="CHEBI:29105"/>
    </cofactor>
    <text evidence="2">Binds 1 zinc ion per subunit.</text>
</comment>
<dbReference type="RefSeq" id="WP_004423621.1">
    <property type="nucleotide sequence ID" value="NZ_CAURUH010000047.1"/>
</dbReference>
<reference evidence="9 10" key="1">
    <citation type="submission" date="2018-06" db="EMBL/GenBank/DDBJ databases">
        <authorList>
            <consortium name="Pathogen Informatics"/>
            <person name="Doyle S."/>
        </authorList>
    </citation>
    <scope>NUCLEOTIDE SEQUENCE [LARGE SCALE GENOMIC DNA]</scope>
    <source>
        <strain evidence="7 10">NCTC10692</strain>
        <strain evidence="8 9">NCTC10860</strain>
    </source>
</reference>
<organism evidence="7 10">
    <name type="scientific">Ectopseudomonas oleovorans</name>
    <name type="common">Pseudomonas oleovorans</name>
    <dbReference type="NCBI Taxonomy" id="301"/>
    <lineage>
        <taxon>Bacteria</taxon>
        <taxon>Pseudomonadati</taxon>
        <taxon>Pseudomonadota</taxon>
        <taxon>Gammaproteobacteria</taxon>
        <taxon>Pseudomonadales</taxon>
        <taxon>Pseudomonadaceae</taxon>
        <taxon>Ectopseudomonas</taxon>
    </lineage>
</organism>
<sequence length="183" mass="18860">MRPLIPLAFALLGATSLQASETVTVTLEQATENGTGAPVGTVTISQSPYGLVFTPDLQGLEPGAHGFHVHTEANCNAAEVDGKLTPAGAAGGHWDPQNAGRHGFPWEDDAHLGDLPALLVTEDGSASQPVLAPRLKRLEDLHNRSLMIHAGGDNHADHPQPLGGGGARVACGVIKVPTSTTPI</sequence>
<dbReference type="Proteomes" id="UP000255303">
    <property type="component" value="Unassembled WGS sequence"/>
</dbReference>
<feature type="signal peptide" evidence="3">
    <location>
        <begin position="1"/>
        <end position="19"/>
    </location>
</feature>
<dbReference type="GO" id="GO:0004784">
    <property type="term" value="F:superoxide dismutase activity"/>
    <property type="evidence" value="ECO:0007669"/>
    <property type="project" value="UniProtKB-EC"/>
</dbReference>
<dbReference type="Proteomes" id="UP001159292">
    <property type="component" value="Unassembled WGS sequence"/>
</dbReference>
<reference evidence="5" key="2">
    <citation type="submission" date="2022-09" db="EMBL/GenBank/DDBJ databases">
        <title>Intensive care unit water sources are persistently colonized with multi-drug resistant bacteria and are the site of extensive horizontal gene transfer of antibiotic resistance genes.</title>
        <authorList>
            <person name="Diorio-Toth L."/>
        </authorList>
    </citation>
    <scope>NUCLEOTIDE SEQUENCE</scope>
    <source>
        <strain evidence="6">GD03704</strain>
        <strain evidence="5">GD04000</strain>
    </source>
</reference>
<keyword evidence="2" id="KW-0479">Metal-binding</keyword>
<evidence type="ECO:0000256" key="1">
    <source>
        <dbReference type="ARBA" id="ARBA00010457"/>
    </source>
</evidence>
<keyword evidence="3" id="KW-0732">Signal</keyword>
<evidence type="ECO:0000313" key="7">
    <source>
        <dbReference type="EMBL" id="SUD52496.1"/>
    </source>
</evidence>
<evidence type="ECO:0000256" key="2">
    <source>
        <dbReference type="RuleBase" id="RU000393"/>
    </source>
</evidence>
<dbReference type="EMBL" id="UGUV01000002">
    <property type="protein sequence ID" value="SUD52496.1"/>
    <property type="molecule type" value="Genomic_DNA"/>
</dbReference>
<dbReference type="Proteomes" id="UP001161697">
    <property type="component" value="Unassembled WGS sequence"/>
</dbReference>
<proteinExistence type="inferred from homology"/>
<dbReference type="AlphaFoldDB" id="A0A061CWE6"/>
<comment type="cofactor">
    <cofactor evidence="2">
        <name>Cu cation</name>
        <dbReference type="ChEBI" id="CHEBI:23378"/>
    </cofactor>
    <text evidence="2">Binds 1 copper ion per subunit.</text>
</comment>
<dbReference type="EMBL" id="UGUW01000004">
    <property type="protein sequence ID" value="SUD61226.1"/>
    <property type="molecule type" value="Genomic_DNA"/>
</dbReference>
<dbReference type="CDD" id="cd00305">
    <property type="entry name" value="Cu-Zn_Superoxide_Dismutase"/>
    <property type="match status" value="1"/>
</dbReference>
<evidence type="ECO:0000256" key="3">
    <source>
        <dbReference type="SAM" id="SignalP"/>
    </source>
</evidence>
<comment type="function">
    <text evidence="2">Destroys radicals which are normally produced within the cells and which are toxic to biological systems.</text>
</comment>
<accession>A0A061CWE6</accession>
<dbReference type="InterPro" id="IPR036423">
    <property type="entry name" value="SOD-like_Cu/Zn_dom_sf"/>
</dbReference>
<comment type="catalytic activity">
    <reaction evidence="2">
        <text>2 superoxide + 2 H(+) = H2O2 + O2</text>
        <dbReference type="Rhea" id="RHEA:20696"/>
        <dbReference type="ChEBI" id="CHEBI:15378"/>
        <dbReference type="ChEBI" id="CHEBI:15379"/>
        <dbReference type="ChEBI" id="CHEBI:16240"/>
        <dbReference type="ChEBI" id="CHEBI:18421"/>
        <dbReference type="EC" id="1.15.1.1"/>
    </reaction>
</comment>
<protein>
    <recommendedName>
        <fullName evidence="2">Superoxide dismutase [Cu-Zn]</fullName>
        <ecNumber evidence="2">1.15.1.1</ecNumber>
    </recommendedName>
</protein>
<dbReference type="InterPro" id="IPR018152">
    <property type="entry name" value="SOD_Cu/Zn_BS"/>
</dbReference>
<dbReference type="Proteomes" id="UP000254084">
    <property type="component" value="Unassembled WGS sequence"/>
</dbReference>
<dbReference type="Gene3D" id="2.60.40.200">
    <property type="entry name" value="Superoxide dismutase, copper/zinc binding domain"/>
    <property type="match status" value="1"/>
</dbReference>
<dbReference type="SUPFAM" id="SSF49329">
    <property type="entry name" value="Cu,Zn superoxide dismutase-like"/>
    <property type="match status" value="1"/>
</dbReference>
<evidence type="ECO:0000259" key="4">
    <source>
        <dbReference type="Pfam" id="PF00080"/>
    </source>
</evidence>
<dbReference type="EMBL" id="JAOEET010000003">
    <property type="protein sequence ID" value="MDH0565958.1"/>
    <property type="molecule type" value="Genomic_DNA"/>
</dbReference>
<evidence type="ECO:0000313" key="8">
    <source>
        <dbReference type="EMBL" id="SUD61226.1"/>
    </source>
</evidence>
<feature type="chain" id="PRO_5043118103" description="Superoxide dismutase [Cu-Zn]" evidence="3">
    <location>
        <begin position="20"/>
        <end position="183"/>
    </location>
</feature>
<evidence type="ECO:0000313" key="10">
    <source>
        <dbReference type="Proteomes" id="UP000255303"/>
    </source>
</evidence>
<keyword evidence="2" id="KW-0862">Zinc</keyword>
<evidence type="ECO:0000313" key="5">
    <source>
        <dbReference type="EMBL" id="MDH0565958.1"/>
    </source>
</evidence>
<dbReference type="EC" id="1.15.1.1" evidence="2"/>
<evidence type="ECO:0000313" key="6">
    <source>
        <dbReference type="EMBL" id="MDH1340426.1"/>
    </source>
</evidence>
<dbReference type="InterPro" id="IPR024134">
    <property type="entry name" value="SOD_Cu/Zn_/chaperone"/>
</dbReference>
<feature type="domain" description="Superoxide dismutase copper/zinc binding" evidence="4">
    <location>
        <begin position="40"/>
        <end position="174"/>
    </location>
</feature>
<dbReference type="PANTHER" id="PTHR10003">
    <property type="entry name" value="SUPEROXIDE DISMUTASE CU-ZN -RELATED"/>
    <property type="match status" value="1"/>
</dbReference>
<accession>A0A379JVW5</accession>